<dbReference type="Proteomes" id="UP000809290">
    <property type="component" value="Unassembled WGS sequence"/>
</dbReference>
<name>A0ABS2SL16_9MICO</name>
<accession>A0ABS2SL16</accession>
<organism evidence="2 3">
    <name type="scientific">Brevibacterium paucivorans</name>
    <dbReference type="NCBI Taxonomy" id="170994"/>
    <lineage>
        <taxon>Bacteria</taxon>
        <taxon>Bacillati</taxon>
        <taxon>Actinomycetota</taxon>
        <taxon>Actinomycetes</taxon>
        <taxon>Micrococcales</taxon>
        <taxon>Brevibacteriaceae</taxon>
        <taxon>Brevibacterium</taxon>
    </lineage>
</organism>
<reference evidence="2 3" key="1">
    <citation type="submission" date="2021-01" db="EMBL/GenBank/DDBJ databases">
        <title>Sequencing the genomes of 1000 actinobacteria strains.</title>
        <authorList>
            <person name="Klenk H.-P."/>
        </authorList>
    </citation>
    <scope>NUCLEOTIDE SEQUENCE [LARGE SCALE GENOMIC DNA]</scope>
    <source>
        <strain evidence="2 3">DSM 13657</strain>
    </source>
</reference>
<sequence length="81" mass="8601">MLAWIKALPGPVAAIGETGPTGYGLARTLQGSDTRTVVSAASKLQRPSGSRVKTDALDAEHLLDPSPIGRVHRSDLMRSRH</sequence>
<feature type="compositionally biased region" description="Basic and acidic residues" evidence="1">
    <location>
        <begin position="72"/>
        <end position="81"/>
    </location>
</feature>
<evidence type="ECO:0000256" key="1">
    <source>
        <dbReference type="SAM" id="MobiDB-lite"/>
    </source>
</evidence>
<protein>
    <recommendedName>
        <fullName evidence="4">Transposase IS111A/IS1328/IS1533 N-terminal domain-containing protein</fullName>
    </recommendedName>
</protein>
<feature type="region of interest" description="Disordered" evidence="1">
    <location>
        <begin position="40"/>
        <end position="81"/>
    </location>
</feature>
<dbReference type="EMBL" id="JAFBCP010000001">
    <property type="protein sequence ID" value="MBM7815726.1"/>
    <property type="molecule type" value="Genomic_DNA"/>
</dbReference>
<keyword evidence="3" id="KW-1185">Reference proteome</keyword>
<proteinExistence type="predicted"/>
<gene>
    <name evidence="2" type="ORF">JOE56_000420</name>
</gene>
<feature type="compositionally biased region" description="Basic and acidic residues" evidence="1">
    <location>
        <begin position="52"/>
        <end position="63"/>
    </location>
</feature>
<evidence type="ECO:0000313" key="2">
    <source>
        <dbReference type="EMBL" id="MBM7815726.1"/>
    </source>
</evidence>
<evidence type="ECO:0000313" key="3">
    <source>
        <dbReference type="Proteomes" id="UP000809290"/>
    </source>
</evidence>
<evidence type="ECO:0008006" key="4">
    <source>
        <dbReference type="Google" id="ProtNLM"/>
    </source>
</evidence>
<comment type="caution">
    <text evidence="2">The sequence shown here is derived from an EMBL/GenBank/DDBJ whole genome shotgun (WGS) entry which is preliminary data.</text>
</comment>